<keyword evidence="2" id="KW-1185">Reference proteome</keyword>
<dbReference type="EMBL" id="JAMFMA010000001">
    <property type="protein sequence ID" value="MCL6273132.1"/>
    <property type="molecule type" value="Genomic_DNA"/>
</dbReference>
<dbReference type="PROSITE" id="PS51257">
    <property type="entry name" value="PROKAR_LIPOPROTEIN"/>
    <property type="match status" value="1"/>
</dbReference>
<dbReference type="Proteomes" id="UP001203607">
    <property type="component" value="Unassembled WGS sequence"/>
</dbReference>
<organism evidence="1 2">
    <name type="scientific">Flagellimonas spongiicola</name>
    <dbReference type="NCBI Taxonomy" id="2942208"/>
    <lineage>
        <taxon>Bacteria</taxon>
        <taxon>Pseudomonadati</taxon>
        <taxon>Bacteroidota</taxon>
        <taxon>Flavobacteriia</taxon>
        <taxon>Flavobacteriales</taxon>
        <taxon>Flavobacteriaceae</taxon>
        <taxon>Flagellimonas</taxon>
    </lineage>
</organism>
<gene>
    <name evidence="1" type="ORF">M3P19_03880</name>
</gene>
<evidence type="ECO:0000313" key="1">
    <source>
        <dbReference type="EMBL" id="MCL6273132.1"/>
    </source>
</evidence>
<proteinExistence type="predicted"/>
<dbReference type="RefSeq" id="WP_249656306.1">
    <property type="nucleotide sequence ID" value="NZ_JAMFMA010000001.1"/>
</dbReference>
<name>A0ABT0PP14_9FLAO</name>
<evidence type="ECO:0000313" key="2">
    <source>
        <dbReference type="Proteomes" id="UP001203607"/>
    </source>
</evidence>
<accession>A0ABT0PP14</accession>
<reference evidence="1 2" key="1">
    <citation type="submission" date="2022-05" db="EMBL/GenBank/DDBJ databases">
        <authorList>
            <person name="Park J.-S."/>
        </authorList>
    </citation>
    <scope>NUCLEOTIDE SEQUENCE [LARGE SCALE GENOMIC DNA]</scope>
    <source>
        <strain evidence="1 2">2012CJ35-5</strain>
    </source>
</reference>
<evidence type="ECO:0008006" key="3">
    <source>
        <dbReference type="Google" id="ProtNLM"/>
    </source>
</evidence>
<comment type="caution">
    <text evidence="1">The sequence shown here is derived from an EMBL/GenBank/DDBJ whole genome shotgun (WGS) entry which is preliminary data.</text>
</comment>
<sequence>MKPKNITIIILLAASSLLFQGCDEIYECVFNINPEIHDRPLEIGFVGERYFDEVTAEISNEVNDNDYYYDFEVYGDIPPGLSVDIRRRSVEFFGRPEERGNYRFTVELFVESYDYYGYDGSPTCSDSAIRQFTIQVVD</sequence>
<protein>
    <recommendedName>
        <fullName evidence="3">DUF4249 domain-containing protein</fullName>
    </recommendedName>
</protein>